<keyword evidence="1" id="KW-0812">Transmembrane</keyword>
<feature type="transmembrane region" description="Helical" evidence="1">
    <location>
        <begin position="7"/>
        <end position="32"/>
    </location>
</feature>
<dbReference type="RefSeq" id="WP_184821666.1">
    <property type="nucleotide sequence ID" value="NZ_JACHMM010000001.1"/>
</dbReference>
<evidence type="ECO:0000313" key="3">
    <source>
        <dbReference type="Proteomes" id="UP000542813"/>
    </source>
</evidence>
<organism evidence="2 3">
    <name type="scientific">Jiangella mangrovi</name>
    <dbReference type="NCBI Taxonomy" id="1524084"/>
    <lineage>
        <taxon>Bacteria</taxon>
        <taxon>Bacillati</taxon>
        <taxon>Actinomycetota</taxon>
        <taxon>Actinomycetes</taxon>
        <taxon>Jiangellales</taxon>
        <taxon>Jiangellaceae</taxon>
        <taxon>Jiangella</taxon>
    </lineage>
</organism>
<gene>
    <name evidence="2" type="ORF">HD601_002118</name>
</gene>
<dbReference type="Proteomes" id="UP000542813">
    <property type="component" value="Unassembled WGS sequence"/>
</dbReference>
<reference evidence="2 3" key="1">
    <citation type="submission" date="2020-08" db="EMBL/GenBank/DDBJ databases">
        <title>Sequencing the genomes of 1000 actinobacteria strains.</title>
        <authorList>
            <person name="Klenk H.-P."/>
        </authorList>
    </citation>
    <scope>NUCLEOTIDE SEQUENCE [LARGE SCALE GENOMIC DNA]</scope>
    <source>
        <strain evidence="2 3">DSM 102122</strain>
    </source>
</reference>
<keyword evidence="1" id="KW-0472">Membrane</keyword>
<keyword evidence="3" id="KW-1185">Reference proteome</keyword>
<accession>A0A7W9LKV5</accession>
<protein>
    <submittedName>
        <fullName evidence="2">Uncharacterized protein</fullName>
    </submittedName>
</protein>
<keyword evidence="1" id="KW-1133">Transmembrane helix</keyword>
<name>A0A7W9LKV5_9ACTN</name>
<sequence>MKALRDWSLTVLVILGAAAVWPTIFVLLGLLAGGDANATCRDNRHEAEEWDGSDDLVEARSTLVPLSEVCRWDDGYTLDIVPGWVNPVVGAYVASFSLATAGAITGAVRSRPHRSDA</sequence>
<comment type="caution">
    <text evidence="2">The sequence shown here is derived from an EMBL/GenBank/DDBJ whole genome shotgun (WGS) entry which is preliminary data.</text>
</comment>
<evidence type="ECO:0000256" key="1">
    <source>
        <dbReference type="SAM" id="Phobius"/>
    </source>
</evidence>
<dbReference type="AlphaFoldDB" id="A0A7W9LKV5"/>
<evidence type="ECO:0000313" key="2">
    <source>
        <dbReference type="EMBL" id="MBB5787543.1"/>
    </source>
</evidence>
<feature type="transmembrane region" description="Helical" evidence="1">
    <location>
        <begin position="89"/>
        <end position="108"/>
    </location>
</feature>
<proteinExistence type="predicted"/>
<dbReference type="EMBL" id="JACHMM010000001">
    <property type="protein sequence ID" value="MBB5787543.1"/>
    <property type="molecule type" value="Genomic_DNA"/>
</dbReference>